<protein>
    <recommendedName>
        <fullName evidence="1">Ground-like domain-containing protein</fullName>
    </recommendedName>
</protein>
<reference evidence="2" key="1">
    <citation type="submission" date="2012-04" db="EMBL/GenBank/DDBJ databases">
        <title>The Genome Sequence of Loa loa.</title>
        <authorList>
            <consortium name="The Broad Institute Genome Sequencing Platform"/>
            <consortium name="Broad Institute Genome Sequencing Center for Infectious Disease"/>
            <person name="Nutman T.B."/>
            <person name="Fink D.L."/>
            <person name="Russ C."/>
            <person name="Young S."/>
            <person name="Zeng Q."/>
            <person name="Gargeya S."/>
            <person name="Alvarado L."/>
            <person name="Berlin A."/>
            <person name="Chapman S.B."/>
            <person name="Chen Z."/>
            <person name="Freedman E."/>
            <person name="Gellesch M."/>
            <person name="Goldberg J."/>
            <person name="Griggs A."/>
            <person name="Gujja S."/>
            <person name="Heilman E.R."/>
            <person name="Heiman D."/>
            <person name="Howarth C."/>
            <person name="Mehta T."/>
            <person name="Neiman D."/>
            <person name="Pearson M."/>
            <person name="Roberts A."/>
            <person name="Saif S."/>
            <person name="Shea T."/>
            <person name="Shenoy N."/>
            <person name="Sisk P."/>
            <person name="Stolte C."/>
            <person name="Sykes S."/>
            <person name="White J."/>
            <person name="Yandava C."/>
            <person name="Haas B."/>
            <person name="Henn M.R."/>
            <person name="Nusbaum C."/>
            <person name="Birren B."/>
        </authorList>
    </citation>
    <scope>NUCLEOTIDE SEQUENCE [LARGE SCALE GENOMIC DNA]</scope>
</reference>
<organism evidence="2">
    <name type="scientific">Loa loa</name>
    <name type="common">Eye worm</name>
    <name type="synonym">Filaria loa</name>
    <dbReference type="NCBI Taxonomy" id="7209"/>
    <lineage>
        <taxon>Eukaryota</taxon>
        <taxon>Metazoa</taxon>
        <taxon>Ecdysozoa</taxon>
        <taxon>Nematoda</taxon>
        <taxon>Chromadorea</taxon>
        <taxon>Rhabditida</taxon>
        <taxon>Spirurina</taxon>
        <taxon>Spiruromorpha</taxon>
        <taxon>Filarioidea</taxon>
        <taxon>Onchocercidae</taxon>
        <taxon>Loa</taxon>
    </lineage>
</organism>
<feature type="domain" description="Ground-like" evidence="1">
    <location>
        <begin position="177"/>
        <end position="246"/>
    </location>
</feature>
<gene>
    <name evidence="2" type="ORF">LOAG_12917</name>
</gene>
<dbReference type="PRINTS" id="PR01217">
    <property type="entry name" value="PRICHEXTENSN"/>
</dbReference>
<dbReference type="RefSeq" id="XP_020301259.1">
    <property type="nucleotide sequence ID" value="XM_020448613.1"/>
</dbReference>
<dbReference type="AlphaFoldDB" id="A0A1S0TKX5"/>
<proteinExistence type="predicted"/>
<dbReference type="OrthoDB" id="5858182at2759"/>
<dbReference type="OMA" id="PINDCCC"/>
<dbReference type="Pfam" id="PF04155">
    <property type="entry name" value="Ground-like"/>
    <property type="match status" value="1"/>
</dbReference>
<accession>A0A1S0TKX5</accession>
<dbReference type="GeneID" id="9950386"/>
<sequence>PCPPLPPPPKPCPPTPTCPPPYCPPPPPPPPCPEPPPPVCPPPVPPPAPAPVPTLVPPALPRPPTLPLPPKPVPYAVVRTTPPPSDCILSVLRNYNLHDLADILLQRSRKAYYLALMHKTKLVTTDVKKCAKCGGPKPSGYADGSMDGAYYRDRMYSTKIVQRSGRSKREMKLVVNDTCNSKYLMEIMDQNLSTNLALSKQLIQKSAEQKLKRDFNVICTDNSFTFIVHATTYCQIVKFSVSCYAFSVY</sequence>
<dbReference type="CTD" id="9950386"/>
<evidence type="ECO:0000313" key="2">
    <source>
        <dbReference type="EMBL" id="EFO15592.2"/>
    </source>
</evidence>
<dbReference type="InterPro" id="IPR007284">
    <property type="entry name" value="Ground-like_dom"/>
</dbReference>
<evidence type="ECO:0000259" key="1">
    <source>
        <dbReference type="Pfam" id="PF04155"/>
    </source>
</evidence>
<dbReference type="InParanoid" id="A0A1S0TKX5"/>
<feature type="non-terminal residue" evidence="2">
    <location>
        <position position="1"/>
    </location>
</feature>
<dbReference type="KEGG" id="loa:LOAG_12917"/>
<name>A0A1S0TKX5_LOALO</name>
<dbReference type="EMBL" id="JH712280">
    <property type="protein sequence ID" value="EFO15592.2"/>
    <property type="molecule type" value="Genomic_DNA"/>
</dbReference>